<dbReference type="InterPro" id="IPR036412">
    <property type="entry name" value="HAD-like_sf"/>
</dbReference>
<name>A0A9W7CIM7_9STRA</name>
<dbReference type="SUPFAM" id="SSF55811">
    <property type="entry name" value="Nudix"/>
    <property type="match status" value="1"/>
</dbReference>
<dbReference type="InterPro" id="IPR015797">
    <property type="entry name" value="NUDIX_hydrolase-like_dom_sf"/>
</dbReference>
<feature type="domain" description="Nudix hydrolase" evidence="2">
    <location>
        <begin position="48"/>
        <end position="185"/>
    </location>
</feature>
<proteinExistence type="predicted"/>
<dbReference type="SFLD" id="SFLDS00003">
    <property type="entry name" value="Haloacid_Dehalogenase"/>
    <property type="match status" value="1"/>
</dbReference>
<dbReference type="SFLD" id="SFLDG01129">
    <property type="entry name" value="C1.5:_HAD__Beta-PGM__Phosphata"/>
    <property type="match status" value="1"/>
</dbReference>
<dbReference type="PANTHER" id="PTHR12725:SF117">
    <property type="entry name" value="HALOACID DEHALOGENASE-LIKE HYDROLASE"/>
    <property type="match status" value="1"/>
</dbReference>
<dbReference type="SUPFAM" id="SSF56784">
    <property type="entry name" value="HAD-like"/>
    <property type="match status" value="1"/>
</dbReference>
<accession>A0A9W7CIM7</accession>
<evidence type="ECO:0000256" key="1">
    <source>
        <dbReference type="SAM" id="MobiDB-lite"/>
    </source>
</evidence>
<dbReference type="InterPro" id="IPR000086">
    <property type="entry name" value="NUDIX_hydrolase_dom"/>
</dbReference>
<dbReference type="PANTHER" id="PTHR12725">
    <property type="entry name" value="HALOACID DEHALOGENASE-LIKE HYDROLASE"/>
    <property type="match status" value="1"/>
</dbReference>
<protein>
    <recommendedName>
        <fullName evidence="2">Nudix hydrolase domain-containing protein</fullName>
    </recommendedName>
</protein>
<dbReference type="Pfam" id="PF00702">
    <property type="entry name" value="Hydrolase"/>
    <property type="match status" value="1"/>
</dbReference>
<dbReference type="EMBL" id="BRXW01000085">
    <property type="protein sequence ID" value="GMI05311.1"/>
    <property type="molecule type" value="Genomic_DNA"/>
</dbReference>
<dbReference type="InterPro" id="IPR023214">
    <property type="entry name" value="HAD_sf"/>
</dbReference>
<dbReference type="CDD" id="cd04697">
    <property type="entry name" value="NUDIX_Hydrolase"/>
    <property type="match status" value="1"/>
</dbReference>
<dbReference type="AlphaFoldDB" id="A0A9W7CIM7"/>
<comment type="caution">
    <text evidence="3">The sequence shown here is derived from an EMBL/GenBank/DDBJ whole genome shotgun (WGS) entry which is preliminary data.</text>
</comment>
<dbReference type="Proteomes" id="UP001165122">
    <property type="component" value="Unassembled WGS sequence"/>
</dbReference>
<keyword evidence="4" id="KW-1185">Reference proteome</keyword>
<organism evidence="3 4">
    <name type="scientific">Triparma laevis f. longispina</name>
    <dbReference type="NCBI Taxonomy" id="1714387"/>
    <lineage>
        <taxon>Eukaryota</taxon>
        <taxon>Sar</taxon>
        <taxon>Stramenopiles</taxon>
        <taxon>Ochrophyta</taxon>
        <taxon>Bolidophyceae</taxon>
        <taxon>Parmales</taxon>
        <taxon>Triparmaceae</taxon>
        <taxon>Triparma</taxon>
    </lineage>
</organism>
<dbReference type="Gene3D" id="3.40.50.1000">
    <property type="entry name" value="HAD superfamily/HAD-like"/>
    <property type="match status" value="1"/>
</dbReference>
<feature type="region of interest" description="Disordered" evidence="1">
    <location>
        <begin position="1"/>
        <end position="22"/>
    </location>
</feature>
<reference evidence="4" key="1">
    <citation type="journal article" date="2023" name="Commun. Biol.">
        <title>Genome analysis of Parmales, the sister group of diatoms, reveals the evolutionary specialization of diatoms from phago-mixotrophs to photoautotrophs.</title>
        <authorList>
            <person name="Ban H."/>
            <person name="Sato S."/>
            <person name="Yoshikawa S."/>
            <person name="Yamada K."/>
            <person name="Nakamura Y."/>
            <person name="Ichinomiya M."/>
            <person name="Sato N."/>
            <person name="Blanc-Mathieu R."/>
            <person name="Endo H."/>
            <person name="Kuwata A."/>
            <person name="Ogata H."/>
        </authorList>
    </citation>
    <scope>NUCLEOTIDE SEQUENCE [LARGE SCALE GENOMIC DNA]</scope>
    <source>
        <strain evidence="4">NIES 3700</strain>
    </source>
</reference>
<dbReference type="OrthoDB" id="1065058at2759"/>
<evidence type="ECO:0000313" key="3">
    <source>
        <dbReference type="EMBL" id="GMI05311.1"/>
    </source>
</evidence>
<gene>
    <name evidence="3" type="ORF">TrLO_g4103</name>
</gene>
<evidence type="ECO:0000313" key="4">
    <source>
        <dbReference type="Proteomes" id="UP001165122"/>
    </source>
</evidence>
<dbReference type="Pfam" id="PF00293">
    <property type="entry name" value="NUDIX"/>
    <property type="match status" value="1"/>
</dbReference>
<dbReference type="PROSITE" id="PS51462">
    <property type="entry name" value="NUDIX"/>
    <property type="match status" value="1"/>
</dbReference>
<evidence type="ECO:0000259" key="2">
    <source>
        <dbReference type="PROSITE" id="PS51462"/>
    </source>
</evidence>
<sequence>MSTTPPSLKTQLASGTSRHASEQIQLVSSSSNTCIGGSNRSQMRLNNLCHRATYIFVKRKSDDKLVVQKRSMIKDYCPGYYDPTPGGVVGLNEPYALNAERELSEEMGLNSSDCGMKRLFTFYFKNEEVNCWGEAYEAIWDGENVEEFELQEEEVESVEIMSVDEILERDEIEDFTKDSVHAVKLYKQFKNDEKVGGDSKIVRNVNDEDYRLRSKPSAIFFDCDDCLYFDNWKVANLLTQKIEDWCILKKNLKPGKAYELYKQWGTGLLGLIKEGYINGDEEVDSYLKDVHDVGVDKELQPNPKLRELLLSLDPSIPKYIFTASIKSHAEACLKALGVLDLFVDRIIDTKVCDLMTKHSESSFVKAMEFAGISRENAGGCVFFDDSVKNIKKAKEMGWRGFLVGRVERDTGEEVVCGECEAAMPEILDAREACPEIFR</sequence>
<dbReference type="Gene3D" id="3.90.79.10">
    <property type="entry name" value="Nucleoside Triphosphate Pyrophosphohydrolase"/>
    <property type="match status" value="1"/>
</dbReference>